<evidence type="ECO:0000313" key="1">
    <source>
        <dbReference type="EMBL" id="EIC28417.1"/>
    </source>
</evidence>
<dbReference type="EMBL" id="CM001475">
    <property type="protein sequence ID" value="EIC28417.1"/>
    <property type="molecule type" value="Genomic_DNA"/>
</dbReference>
<reference evidence="1 2" key="1">
    <citation type="journal article" date="2013" name="Genome Announc.">
        <title>Genome Sequence of the Obligate Gammaproteobacterial Methanotroph Methylomicrobium album Strain BG8.</title>
        <authorList>
            <person name="Kits K.D."/>
            <person name="Kalyuzhnaya M.G."/>
            <person name="Klotz M.G."/>
            <person name="Jetten M.S."/>
            <person name="Op den Camp H.J."/>
            <person name="Vuilleumier S."/>
            <person name="Bringel F."/>
            <person name="Dispirito A.A."/>
            <person name="Murrell J.C."/>
            <person name="Bruce D."/>
            <person name="Cheng J.F."/>
            <person name="Copeland A."/>
            <person name="Goodwin L."/>
            <person name="Hauser L."/>
            <person name="Lajus A."/>
            <person name="Land M.L."/>
            <person name="Lapidus A."/>
            <person name="Lucas S."/>
            <person name="Medigue C."/>
            <person name="Pitluck S."/>
            <person name="Woyke T."/>
            <person name="Zeytun A."/>
            <person name="Stein L.Y."/>
        </authorList>
    </citation>
    <scope>NUCLEOTIDE SEQUENCE [LARGE SCALE GENOMIC DNA]</scope>
    <source>
        <strain evidence="1 2">BG8</strain>
    </source>
</reference>
<accession>H8GNZ5</accession>
<dbReference type="AlphaFoldDB" id="H8GNZ5"/>
<dbReference type="RefSeq" id="WP_005369418.1">
    <property type="nucleotide sequence ID" value="NZ_CM001475.1"/>
</dbReference>
<dbReference type="Proteomes" id="UP000005090">
    <property type="component" value="Chromosome"/>
</dbReference>
<dbReference type="SUPFAM" id="SSF89447">
    <property type="entry name" value="AbrB/MazE/MraZ-like"/>
    <property type="match status" value="1"/>
</dbReference>
<name>H8GNZ5_METAL</name>
<proteinExistence type="predicted"/>
<gene>
    <name evidence="1" type="ORF">Metal_0568</name>
</gene>
<keyword evidence="2" id="KW-1185">Reference proteome</keyword>
<organism evidence="1 2">
    <name type="scientific">Methylomicrobium album BG8</name>
    <dbReference type="NCBI Taxonomy" id="686340"/>
    <lineage>
        <taxon>Bacteria</taxon>
        <taxon>Pseudomonadati</taxon>
        <taxon>Pseudomonadota</taxon>
        <taxon>Gammaproteobacteria</taxon>
        <taxon>Methylococcales</taxon>
        <taxon>Methylococcaceae</taxon>
        <taxon>Methylomicrobium</taxon>
    </lineage>
</organism>
<evidence type="ECO:0008006" key="3">
    <source>
        <dbReference type="Google" id="ProtNLM"/>
    </source>
</evidence>
<evidence type="ECO:0000313" key="2">
    <source>
        <dbReference type="Proteomes" id="UP000005090"/>
    </source>
</evidence>
<dbReference type="STRING" id="686340.Metal_0568"/>
<protein>
    <recommendedName>
        <fullName evidence="3">Looped-hinge helix DNA binding domain, AbrB family</fullName>
    </recommendedName>
</protein>
<dbReference type="eggNOG" id="COG2002">
    <property type="taxonomic scope" value="Bacteria"/>
</dbReference>
<sequence length="87" mass="9762">MAVILQTEVQFDAQGHLVIPIELKRAIAAENDASLIAKVEDGRLILEKRDNVRERLKARFAKIPADVSLADELIADRRREASRDGEL</sequence>
<dbReference type="InterPro" id="IPR037914">
    <property type="entry name" value="SpoVT-AbrB_sf"/>
</dbReference>
<dbReference type="HOGENOM" id="CLU_158484_10_2_6"/>